<dbReference type="Proteomes" id="UP001567537">
    <property type="component" value="Unassembled WGS sequence"/>
</dbReference>
<keyword evidence="2" id="KW-1133">Transmembrane helix</keyword>
<comment type="caution">
    <text evidence="3">The sequence shown here is derived from an EMBL/GenBank/DDBJ whole genome shotgun (WGS) entry which is preliminary data.</text>
</comment>
<evidence type="ECO:0000313" key="3">
    <source>
        <dbReference type="EMBL" id="MEZ3183218.1"/>
    </source>
</evidence>
<keyword evidence="2" id="KW-0472">Membrane</keyword>
<dbReference type="EMBL" id="JAHWZY010000087">
    <property type="protein sequence ID" value="MEZ3183218.1"/>
    <property type="molecule type" value="Genomic_DNA"/>
</dbReference>
<feature type="transmembrane region" description="Helical" evidence="2">
    <location>
        <begin position="57"/>
        <end position="77"/>
    </location>
</feature>
<sequence>MNGWLEPAAVLITAGGVVSAVAAYRMAGSVGSAVAVLVDFLVAAGLIRLAADLSWDGIWVTAAVIALRKLISAGLAAPRRGGGVPMRGAPGSEGRR</sequence>
<feature type="region of interest" description="Disordered" evidence="1">
    <location>
        <begin position="77"/>
        <end position="96"/>
    </location>
</feature>
<keyword evidence="2" id="KW-0812">Transmembrane</keyword>
<gene>
    <name evidence="3" type="ORF">KYY02_32565</name>
</gene>
<evidence type="ECO:0000256" key="2">
    <source>
        <dbReference type="SAM" id="Phobius"/>
    </source>
</evidence>
<accession>A0ABV4JBJ3</accession>
<proteinExistence type="predicted"/>
<organism evidence="3 4">
    <name type="scientific">Streptomyces pimonensis</name>
    <dbReference type="NCBI Taxonomy" id="2860288"/>
    <lineage>
        <taxon>Bacteria</taxon>
        <taxon>Bacillati</taxon>
        <taxon>Actinomycetota</taxon>
        <taxon>Actinomycetes</taxon>
        <taxon>Kitasatosporales</taxon>
        <taxon>Streptomycetaceae</taxon>
        <taxon>Streptomyces</taxon>
    </lineage>
</organism>
<dbReference type="RefSeq" id="WP_371244712.1">
    <property type="nucleotide sequence ID" value="NZ_JAHWZY010000087.1"/>
</dbReference>
<feature type="transmembrane region" description="Helical" evidence="2">
    <location>
        <begin position="31"/>
        <end position="51"/>
    </location>
</feature>
<keyword evidence="4" id="KW-1185">Reference proteome</keyword>
<reference evidence="3 4" key="1">
    <citation type="journal article" date="2021" name="Res Sq">
        <title>Streptomyces Pimoensis sp. nov., Isolated From the Taklimakan Desert in Xinjiang, China.</title>
        <authorList>
            <person name="Zhang P."/>
            <person name="Luo X."/>
            <person name="Luo X."/>
            <person name="Liu Z."/>
            <person name="Xia Z."/>
            <person name="Wan C."/>
            <person name="zhang L."/>
        </authorList>
    </citation>
    <scope>NUCLEOTIDE SEQUENCE [LARGE SCALE GENOMIC DNA]</scope>
    <source>
        <strain evidence="3 4">TRM75549</strain>
    </source>
</reference>
<evidence type="ECO:0000256" key="1">
    <source>
        <dbReference type="SAM" id="MobiDB-lite"/>
    </source>
</evidence>
<name>A0ABV4JBJ3_9ACTN</name>
<protein>
    <submittedName>
        <fullName evidence="3">DUF1622 domain-containing protein</fullName>
    </submittedName>
</protein>
<evidence type="ECO:0000313" key="4">
    <source>
        <dbReference type="Proteomes" id="UP001567537"/>
    </source>
</evidence>
<feature type="transmembrane region" description="Helical" evidence="2">
    <location>
        <begin position="6"/>
        <end position="24"/>
    </location>
</feature>